<dbReference type="CDD" id="cd00995">
    <property type="entry name" value="PBP2_NikA_DppA_OppA_like"/>
    <property type="match status" value="1"/>
</dbReference>
<dbReference type="Proteomes" id="UP000437748">
    <property type="component" value="Unassembled WGS sequence"/>
</dbReference>
<keyword evidence="2" id="KW-0813">Transport</keyword>
<evidence type="ECO:0000256" key="2">
    <source>
        <dbReference type="ARBA" id="ARBA00022448"/>
    </source>
</evidence>
<dbReference type="SUPFAM" id="SSF53850">
    <property type="entry name" value="Periplasmic binding protein-like II"/>
    <property type="match status" value="1"/>
</dbReference>
<dbReference type="OrthoDB" id="9801912at2"/>
<dbReference type="GO" id="GO:0015833">
    <property type="term" value="P:peptide transport"/>
    <property type="evidence" value="ECO:0007669"/>
    <property type="project" value="TreeGrafter"/>
</dbReference>
<dbReference type="PANTHER" id="PTHR30290">
    <property type="entry name" value="PERIPLASMIC BINDING COMPONENT OF ABC TRANSPORTER"/>
    <property type="match status" value="1"/>
</dbReference>
<comment type="caution">
    <text evidence="5">The sequence shown here is derived from an EMBL/GenBank/DDBJ whole genome shotgun (WGS) entry which is preliminary data.</text>
</comment>
<dbReference type="AlphaFoldDB" id="A0A6N6VWN9"/>
<gene>
    <name evidence="5" type="ORF">GCL60_11780</name>
</gene>
<name>A0A6N6VWN9_9BACT</name>
<dbReference type="GO" id="GO:0043190">
    <property type="term" value="C:ATP-binding cassette (ABC) transporter complex"/>
    <property type="evidence" value="ECO:0007669"/>
    <property type="project" value="InterPro"/>
</dbReference>
<dbReference type="Gene3D" id="3.90.76.10">
    <property type="entry name" value="Dipeptide-binding Protein, Domain 1"/>
    <property type="match status" value="1"/>
</dbReference>
<dbReference type="InterPro" id="IPR030678">
    <property type="entry name" value="Peptide/Ni-bd"/>
</dbReference>
<dbReference type="InterPro" id="IPR039424">
    <property type="entry name" value="SBP_5"/>
</dbReference>
<evidence type="ECO:0000256" key="3">
    <source>
        <dbReference type="ARBA" id="ARBA00022729"/>
    </source>
</evidence>
<keyword evidence="6" id="KW-1185">Reference proteome</keyword>
<proteinExistence type="inferred from homology"/>
<organism evidence="5 6">
    <name type="scientific">Silvanigrella paludirubra</name>
    <dbReference type="NCBI Taxonomy" id="2499159"/>
    <lineage>
        <taxon>Bacteria</taxon>
        <taxon>Pseudomonadati</taxon>
        <taxon>Bdellovibrionota</taxon>
        <taxon>Oligoflexia</taxon>
        <taxon>Silvanigrellales</taxon>
        <taxon>Silvanigrellaceae</taxon>
        <taxon>Silvanigrella</taxon>
    </lineage>
</organism>
<dbReference type="GO" id="GO:1904680">
    <property type="term" value="F:peptide transmembrane transporter activity"/>
    <property type="evidence" value="ECO:0007669"/>
    <property type="project" value="TreeGrafter"/>
</dbReference>
<dbReference type="RefSeq" id="WP_153420924.1">
    <property type="nucleotide sequence ID" value="NZ_WFLM01000004.1"/>
</dbReference>
<evidence type="ECO:0000259" key="4">
    <source>
        <dbReference type="Pfam" id="PF00496"/>
    </source>
</evidence>
<dbReference type="InterPro" id="IPR000914">
    <property type="entry name" value="SBP_5_dom"/>
</dbReference>
<evidence type="ECO:0000256" key="1">
    <source>
        <dbReference type="ARBA" id="ARBA00005695"/>
    </source>
</evidence>
<feature type="domain" description="Solute-binding protein family 5" evidence="4">
    <location>
        <begin position="73"/>
        <end position="421"/>
    </location>
</feature>
<dbReference type="EMBL" id="WFLM01000004">
    <property type="protein sequence ID" value="KAB8037847.1"/>
    <property type="molecule type" value="Genomic_DNA"/>
</dbReference>
<evidence type="ECO:0000313" key="6">
    <source>
        <dbReference type="Proteomes" id="UP000437748"/>
    </source>
</evidence>
<dbReference type="PIRSF" id="PIRSF002741">
    <property type="entry name" value="MppA"/>
    <property type="match status" value="1"/>
</dbReference>
<dbReference type="Gene3D" id="3.40.190.10">
    <property type="entry name" value="Periplasmic binding protein-like II"/>
    <property type="match status" value="1"/>
</dbReference>
<dbReference type="PANTHER" id="PTHR30290:SF9">
    <property type="entry name" value="OLIGOPEPTIDE-BINDING PROTEIN APPA"/>
    <property type="match status" value="1"/>
</dbReference>
<reference evidence="5 6" key="1">
    <citation type="submission" date="2019-10" db="EMBL/GenBank/DDBJ databases">
        <title>New species of Slilvanegrellaceae.</title>
        <authorList>
            <person name="Pitt A."/>
            <person name="Hahn M.W."/>
        </authorList>
    </citation>
    <scope>NUCLEOTIDE SEQUENCE [LARGE SCALE GENOMIC DNA]</scope>
    <source>
        <strain evidence="5 6">SP-Ram-0.45-NSY-1</strain>
    </source>
</reference>
<evidence type="ECO:0000313" key="5">
    <source>
        <dbReference type="EMBL" id="KAB8037847.1"/>
    </source>
</evidence>
<dbReference type="Pfam" id="PF00496">
    <property type="entry name" value="SBP_bac_5"/>
    <property type="match status" value="1"/>
</dbReference>
<dbReference type="GO" id="GO:0030288">
    <property type="term" value="C:outer membrane-bounded periplasmic space"/>
    <property type="evidence" value="ECO:0007669"/>
    <property type="project" value="UniProtKB-ARBA"/>
</dbReference>
<comment type="similarity">
    <text evidence="1">Belongs to the bacterial solute-binding protein 5 family.</text>
</comment>
<protein>
    <recommendedName>
        <fullName evidence="4">Solute-binding protein family 5 domain-containing protein</fullName>
    </recommendedName>
</protein>
<sequence length="502" mass="59217">MKYILIIILILINTHYYSFAKSEKNREQSNNVNVALIQFPETLDPIKSWNFQHFILTQCLFQTLIRIDENGSLIGDLANKWVLSNNNKTYTFHLNKYSKFQDGNNITSRDVAWSISRHFWPNSDSITASYLSKIFSISKNLNHGEIHPSITIIDKNTIQFNLRKAYPPFIYILSISSFSIIKENKSNLTFIGSGPFYAKFFNKNKIELNKNIQYSNVQPIINNITIFKLNNNNELNKLIIDNNIDILVGLPRGELENIELPKDFELKHISSLSFTHMFFNLDKNIFKNKILRKELVKLVQKPFKTEQDFSKFYKFNPSFFPKGILPISYYKTINHENIDYKNLNILKNKKLNILVQKGYLNIKMIDKFEKTFASIGVKINWQIVATDFVDEINKNQYDLLIAGYMGNFPDPDGYLDPLRNDTFLKFGNIPSENLFKELEKIRFTEDPMERLKNYSTTFKNFEEEYYFVPLFQTNISIIKRKNLNIPESRFIYESELWKVHWK</sequence>
<dbReference type="Gene3D" id="3.10.105.10">
    <property type="entry name" value="Dipeptide-binding Protein, Domain 3"/>
    <property type="match status" value="1"/>
</dbReference>
<accession>A0A6N6VWN9</accession>
<keyword evidence="3" id="KW-0732">Signal</keyword>